<keyword evidence="3" id="KW-1185">Reference proteome</keyword>
<reference evidence="2" key="1">
    <citation type="submission" date="2021-06" db="EMBL/GenBank/DDBJ databases">
        <authorList>
            <person name="Arsene-Ploetze F."/>
        </authorList>
    </citation>
    <scope>NUCLEOTIDE SEQUENCE</scope>
    <source>
        <strain evidence="2">SBRY1</strain>
    </source>
</reference>
<keyword evidence="1" id="KW-1133">Transmembrane helix</keyword>
<accession>A0A9W4GW57</accession>
<keyword evidence="1" id="KW-0472">Membrane</keyword>
<sequence length="88" mass="9718">MGRTTMNRWALQRYTTAEVWLRTQTDRAARYVSRRITDDRGQTSFEYLGIAVVIAVIIGVLTSTTDIGRAVKKAITNEITKIAGGGGK</sequence>
<dbReference type="Proteomes" id="UP001153328">
    <property type="component" value="Unassembled WGS sequence"/>
</dbReference>
<name>A0A9W4GW57_9ACTN</name>
<proteinExistence type="predicted"/>
<evidence type="ECO:0000256" key="1">
    <source>
        <dbReference type="SAM" id="Phobius"/>
    </source>
</evidence>
<organism evidence="2 3">
    <name type="scientific">Actinacidiphila bryophytorum</name>
    <dbReference type="NCBI Taxonomy" id="1436133"/>
    <lineage>
        <taxon>Bacteria</taxon>
        <taxon>Bacillati</taxon>
        <taxon>Actinomycetota</taxon>
        <taxon>Actinomycetes</taxon>
        <taxon>Kitasatosporales</taxon>
        <taxon>Streptomycetaceae</taxon>
        <taxon>Actinacidiphila</taxon>
    </lineage>
</organism>
<feature type="transmembrane region" description="Helical" evidence="1">
    <location>
        <begin position="47"/>
        <end position="64"/>
    </location>
</feature>
<evidence type="ECO:0000313" key="2">
    <source>
        <dbReference type="EMBL" id="CAG7602503.1"/>
    </source>
</evidence>
<dbReference type="EMBL" id="CAJVAX010000001">
    <property type="protein sequence ID" value="CAG7602503.1"/>
    <property type="molecule type" value="Genomic_DNA"/>
</dbReference>
<dbReference type="AlphaFoldDB" id="A0A9W4GW57"/>
<evidence type="ECO:0000313" key="3">
    <source>
        <dbReference type="Proteomes" id="UP001153328"/>
    </source>
</evidence>
<keyword evidence="1" id="KW-0812">Transmembrane</keyword>
<protein>
    <recommendedName>
        <fullName evidence="4">Flp family type IVb pilin</fullName>
    </recommendedName>
</protein>
<gene>
    <name evidence="2" type="ORF">SBRY_10533</name>
</gene>
<evidence type="ECO:0008006" key="4">
    <source>
        <dbReference type="Google" id="ProtNLM"/>
    </source>
</evidence>
<comment type="caution">
    <text evidence="2">The sequence shown here is derived from an EMBL/GenBank/DDBJ whole genome shotgun (WGS) entry which is preliminary data.</text>
</comment>